<evidence type="ECO:0000313" key="10">
    <source>
        <dbReference type="EMBL" id="CUN80175.1"/>
    </source>
</evidence>
<accession>A0ABP2ASF7</accession>
<evidence type="ECO:0000256" key="2">
    <source>
        <dbReference type="ARBA" id="ARBA00008445"/>
    </source>
</evidence>
<keyword evidence="3 9" id="KW-0813">Transport</keyword>
<comment type="function">
    <text evidence="9">Involved in protein export. Participates in an early event of protein translocation.</text>
</comment>
<evidence type="ECO:0000313" key="11">
    <source>
        <dbReference type="Proteomes" id="UP000095488"/>
    </source>
</evidence>
<keyword evidence="7 9" id="KW-0811">Translocation</keyword>
<evidence type="ECO:0000256" key="3">
    <source>
        <dbReference type="ARBA" id="ARBA00022448"/>
    </source>
</evidence>
<evidence type="ECO:0000256" key="9">
    <source>
        <dbReference type="RuleBase" id="RU365087"/>
    </source>
</evidence>
<name>A0ABP2ASF7_SARVE</name>
<evidence type="ECO:0000256" key="1">
    <source>
        <dbReference type="ARBA" id="ARBA00004141"/>
    </source>
</evidence>
<dbReference type="EMBL" id="CYZR01000003">
    <property type="protein sequence ID" value="CUN80175.1"/>
    <property type="molecule type" value="Genomic_DNA"/>
</dbReference>
<dbReference type="Proteomes" id="UP000095488">
    <property type="component" value="Unassembled WGS sequence"/>
</dbReference>
<keyword evidence="5 9" id="KW-0653">Protein transport</keyword>
<reference evidence="10 11" key="1">
    <citation type="submission" date="2015-09" db="EMBL/GenBank/DDBJ databases">
        <authorList>
            <consortium name="Pathogen Informatics"/>
            <person name="Wu L."/>
            <person name="Ma J."/>
        </authorList>
    </citation>
    <scope>NUCLEOTIDE SEQUENCE [LARGE SCALE GENOMIC DNA]</scope>
    <source>
        <strain evidence="10 11">2789STDY5834858</strain>
    </source>
</reference>
<dbReference type="NCBIfam" id="TIGR00810">
    <property type="entry name" value="secG"/>
    <property type="match status" value="1"/>
</dbReference>
<keyword evidence="6 9" id="KW-1133">Transmembrane helix</keyword>
<dbReference type="Pfam" id="PF03840">
    <property type="entry name" value="SecG"/>
    <property type="match status" value="1"/>
</dbReference>
<evidence type="ECO:0000256" key="4">
    <source>
        <dbReference type="ARBA" id="ARBA00022692"/>
    </source>
</evidence>
<feature type="transmembrane region" description="Helical" evidence="9">
    <location>
        <begin position="6"/>
        <end position="22"/>
    </location>
</feature>
<dbReference type="RefSeq" id="WP_055258491.1">
    <property type="nucleotide sequence ID" value="NZ_BCMV01000060.1"/>
</dbReference>
<keyword evidence="11" id="KW-1185">Reference proteome</keyword>
<comment type="similarity">
    <text evidence="2 9">Belongs to the SecG family.</text>
</comment>
<evidence type="ECO:0000256" key="7">
    <source>
        <dbReference type="ARBA" id="ARBA00023010"/>
    </source>
</evidence>
<evidence type="ECO:0000256" key="8">
    <source>
        <dbReference type="ARBA" id="ARBA00023136"/>
    </source>
</evidence>
<keyword evidence="8 9" id="KW-0472">Membrane</keyword>
<proteinExistence type="inferred from homology"/>
<evidence type="ECO:0000256" key="6">
    <source>
        <dbReference type="ARBA" id="ARBA00022989"/>
    </source>
</evidence>
<keyword evidence="9" id="KW-1003">Cell membrane</keyword>
<feature type="transmembrane region" description="Helical" evidence="9">
    <location>
        <begin position="54"/>
        <end position="77"/>
    </location>
</feature>
<comment type="caution">
    <text evidence="10">The sequence shown here is derived from an EMBL/GenBank/DDBJ whole genome shotgun (WGS) entry which is preliminary data.</text>
</comment>
<sequence>MRDILIVIEAILAVIIMISILVQPSKSDALSGFVPGNGDTFFAKNKGRTKEARLVKLTIVTSILFAICTILLNLNIFS</sequence>
<dbReference type="InterPro" id="IPR004692">
    <property type="entry name" value="SecG"/>
</dbReference>
<gene>
    <name evidence="10" type="ORF">ERS852473_01132</name>
</gene>
<comment type="subcellular location">
    <subcellularLocation>
        <location evidence="9">Cell membrane</location>
        <topology evidence="9">Multi-pass membrane protein</topology>
    </subcellularLocation>
    <subcellularLocation>
        <location evidence="1">Membrane</location>
        <topology evidence="1">Multi-pass membrane protein</topology>
    </subcellularLocation>
</comment>
<keyword evidence="4 9" id="KW-0812">Transmembrane</keyword>
<evidence type="ECO:0000256" key="5">
    <source>
        <dbReference type="ARBA" id="ARBA00022927"/>
    </source>
</evidence>
<protein>
    <recommendedName>
        <fullName evidence="9">Protein-export membrane protein SecG</fullName>
    </recommendedName>
</protein>
<organism evidence="10 11">
    <name type="scientific">Sarcina ventriculi</name>
    <name type="common">Clostridium ventriculi</name>
    <dbReference type="NCBI Taxonomy" id="1267"/>
    <lineage>
        <taxon>Bacteria</taxon>
        <taxon>Bacillati</taxon>
        <taxon>Bacillota</taxon>
        <taxon>Clostridia</taxon>
        <taxon>Eubacteriales</taxon>
        <taxon>Clostridiaceae</taxon>
        <taxon>Sarcina</taxon>
    </lineage>
</organism>